<evidence type="ECO:0000256" key="7">
    <source>
        <dbReference type="ARBA" id="ARBA00023288"/>
    </source>
</evidence>
<evidence type="ECO:0000313" key="11">
    <source>
        <dbReference type="EMBL" id="USG66718.1"/>
    </source>
</evidence>
<feature type="signal peptide" evidence="8">
    <location>
        <begin position="1"/>
        <end position="24"/>
    </location>
</feature>
<reference evidence="11" key="1">
    <citation type="submission" date="2022-06" db="EMBL/GenBank/DDBJ databases">
        <title>Genome sequencing of Brevibacillus sp. BB3-R1.</title>
        <authorList>
            <person name="Heo J."/>
            <person name="Lee D."/>
            <person name="Won M."/>
            <person name="Han B.-H."/>
            <person name="Hong S.-B."/>
            <person name="Kwon S.-W."/>
        </authorList>
    </citation>
    <scope>NUCLEOTIDE SEQUENCE</scope>
    <source>
        <strain evidence="11">BB3-R1</strain>
    </source>
</reference>
<dbReference type="PANTHER" id="PTHR35789">
    <property type="entry name" value="SPORE GERMINATION PROTEIN B3"/>
    <property type="match status" value="1"/>
</dbReference>
<evidence type="ECO:0000256" key="5">
    <source>
        <dbReference type="ARBA" id="ARBA00023136"/>
    </source>
</evidence>
<gene>
    <name evidence="11" type="ORF">NDK47_05310</name>
</gene>
<keyword evidence="5" id="KW-0472">Membrane</keyword>
<dbReference type="Gene3D" id="3.30.300.210">
    <property type="entry name" value="Nutrient germinant receptor protein C, domain 3"/>
    <property type="match status" value="1"/>
</dbReference>
<dbReference type="InterPro" id="IPR046953">
    <property type="entry name" value="Spore_GerAC-like_C"/>
</dbReference>
<dbReference type="Proteomes" id="UP001056500">
    <property type="component" value="Chromosome"/>
</dbReference>
<keyword evidence="6" id="KW-0564">Palmitate</keyword>
<dbReference type="PROSITE" id="PS51257">
    <property type="entry name" value="PROKAR_LIPOPROTEIN"/>
    <property type="match status" value="1"/>
</dbReference>
<keyword evidence="4 8" id="KW-0732">Signal</keyword>
<evidence type="ECO:0000256" key="3">
    <source>
        <dbReference type="ARBA" id="ARBA00022544"/>
    </source>
</evidence>
<comment type="subcellular location">
    <subcellularLocation>
        <location evidence="1">Membrane</location>
        <topology evidence="1">Lipid-anchor</topology>
    </subcellularLocation>
</comment>
<keyword evidence="12" id="KW-1185">Reference proteome</keyword>
<dbReference type="InterPro" id="IPR057336">
    <property type="entry name" value="GerAC_N"/>
</dbReference>
<dbReference type="InterPro" id="IPR008844">
    <property type="entry name" value="Spore_GerAC-like"/>
</dbReference>
<dbReference type="Pfam" id="PF05504">
    <property type="entry name" value="Spore_GerAC"/>
    <property type="match status" value="1"/>
</dbReference>
<evidence type="ECO:0000313" key="12">
    <source>
        <dbReference type="Proteomes" id="UP001056500"/>
    </source>
</evidence>
<evidence type="ECO:0000259" key="10">
    <source>
        <dbReference type="Pfam" id="PF25198"/>
    </source>
</evidence>
<feature type="chain" id="PRO_5047272611" evidence="8">
    <location>
        <begin position="25"/>
        <end position="389"/>
    </location>
</feature>
<evidence type="ECO:0000256" key="2">
    <source>
        <dbReference type="ARBA" id="ARBA00007886"/>
    </source>
</evidence>
<sequence>MSRFPKWLAVVLCTSMLLSGCWNALDIEQMLYIDSIGVDYVDKKVVVYLQDIGFSNIAKKESNQKETEEKIAVVKGTGNTVEGAILQIYSSSQQRLVWSHVHSIVFTERALKNHLFSQAMDTLDRYQEFRYTIWTFATKDSLEDIFYSRPILGISTLYAMLANPKSVYNQYLLIRPILLVHVISKHNEPNGVVRLPYLTILKNQWTENNMPKPHLKMDGFCFMQDNHLLGCLSRKDASGIRWIDKKTERTFLHPTKKGSAILTLEKLHVHIDPQLKGGKPAFHIKVKAEGYTTQVLEPTPIHKLEKEAQKKIESEIRHVYEKGLKEGIDTLGLGHLFYRKYPHDWHRLSKDGTLPLVRDSIQSIRAKINITDGGISKIRQHKSPHQKKR</sequence>
<dbReference type="Pfam" id="PF25198">
    <property type="entry name" value="Spore_GerAC_N"/>
    <property type="match status" value="1"/>
</dbReference>
<feature type="domain" description="Spore germination GerAC-like C-terminal" evidence="9">
    <location>
        <begin position="222"/>
        <end position="370"/>
    </location>
</feature>
<name>A0ABY4WHU5_9BACL</name>
<evidence type="ECO:0000256" key="4">
    <source>
        <dbReference type="ARBA" id="ARBA00022729"/>
    </source>
</evidence>
<comment type="similarity">
    <text evidence="2">Belongs to the GerABKC lipoprotein family.</text>
</comment>
<evidence type="ECO:0000256" key="1">
    <source>
        <dbReference type="ARBA" id="ARBA00004635"/>
    </source>
</evidence>
<evidence type="ECO:0000259" key="9">
    <source>
        <dbReference type="Pfam" id="PF05504"/>
    </source>
</evidence>
<keyword evidence="7" id="KW-0449">Lipoprotein</keyword>
<organism evidence="11 12">
    <name type="scientific">Brevibacillus ruminantium</name>
    <dbReference type="NCBI Taxonomy" id="2950604"/>
    <lineage>
        <taxon>Bacteria</taxon>
        <taxon>Bacillati</taxon>
        <taxon>Bacillota</taxon>
        <taxon>Bacilli</taxon>
        <taxon>Bacillales</taxon>
        <taxon>Paenibacillaceae</taxon>
        <taxon>Brevibacillus</taxon>
    </lineage>
</organism>
<feature type="domain" description="Spore germination protein N-terminal" evidence="10">
    <location>
        <begin position="25"/>
        <end position="200"/>
    </location>
</feature>
<dbReference type="NCBIfam" id="TIGR02887">
    <property type="entry name" value="spore_ger_x_C"/>
    <property type="match status" value="1"/>
</dbReference>
<accession>A0ABY4WHU5</accession>
<evidence type="ECO:0000256" key="6">
    <source>
        <dbReference type="ARBA" id="ARBA00023139"/>
    </source>
</evidence>
<dbReference type="PANTHER" id="PTHR35789:SF1">
    <property type="entry name" value="SPORE GERMINATION PROTEIN B3"/>
    <property type="match status" value="1"/>
</dbReference>
<dbReference type="EMBL" id="CP098755">
    <property type="protein sequence ID" value="USG66718.1"/>
    <property type="molecule type" value="Genomic_DNA"/>
</dbReference>
<proteinExistence type="inferred from homology"/>
<evidence type="ECO:0000256" key="8">
    <source>
        <dbReference type="SAM" id="SignalP"/>
    </source>
</evidence>
<dbReference type="RefSeq" id="WP_251873825.1">
    <property type="nucleotide sequence ID" value="NZ_CP098755.1"/>
</dbReference>
<keyword evidence="3" id="KW-0309">Germination</keyword>
<dbReference type="InterPro" id="IPR038501">
    <property type="entry name" value="Spore_GerAC_C_sf"/>
</dbReference>
<protein>
    <submittedName>
        <fullName evidence="11">Ger(X)C family spore germination protein</fullName>
    </submittedName>
</protein>